<evidence type="ECO:0000256" key="1">
    <source>
        <dbReference type="SAM" id="MobiDB-lite"/>
    </source>
</evidence>
<feature type="compositionally biased region" description="Basic and acidic residues" evidence="1">
    <location>
        <begin position="222"/>
        <end position="265"/>
    </location>
</feature>
<name>A0ABS5VXH0_9BACT</name>
<proteinExistence type="predicted"/>
<feature type="region of interest" description="Disordered" evidence="1">
    <location>
        <begin position="222"/>
        <end position="276"/>
    </location>
</feature>
<dbReference type="Proteomes" id="UP000772618">
    <property type="component" value="Unassembled WGS sequence"/>
</dbReference>
<evidence type="ECO:0000313" key="2">
    <source>
        <dbReference type="EMBL" id="MBT1705547.1"/>
    </source>
</evidence>
<gene>
    <name evidence="2" type="ORF">KK060_19810</name>
</gene>
<evidence type="ECO:0008006" key="4">
    <source>
        <dbReference type="Google" id="ProtNLM"/>
    </source>
</evidence>
<comment type="caution">
    <text evidence="2">The sequence shown here is derived from an EMBL/GenBank/DDBJ whole genome shotgun (WGS) entry which is preliminary data.</text>
</comment>
<organism evidence="2 3">
    <name type="scientific">Chryseosolibacter indicus</name>
    <dbReference type="NCBI Taxonomy" id="2782351"/>
    <lineage>
        <taxon>Bacteria</taxon>
        <taxon>Pseudomonadati</taxon>
        <taxon>Bacteroidota</taxon>
        <taxon>Cytophagia</taxon>
        <taxon>Cytophagales</taxon>
        <taxon>Chryseotaleaceae</taxon>
        <taxon>Chryseosolibacter</taxon>
    </lineage>
</organism>
<sequence length="276" mass="32233">MNQKNLDYLKEGLKYLGFGEGLYDKLTENIKQQKDHFQLKTVNEYGPHKVNYSLDFKKGDQSDMYFFNKYTASFKASETSEEKIQAFYPKKNTGVTAKEAYNLLNGRAVNKDLTNQEGQPYNAWLQLDWSQKDDHGNHKFKMIHQAYGYDLTKELEKHPIKELSDPVTKERLMQSLERGNLHQVTFKKGDREDKMFIEANPQFKTLNVYDDKLKKVFIEVSNKHHAPDNDPMQKHSEQQKEREAPLKKQDIKKETGHEPDDDSPKKGKRSKIKIGG</sequence>
<protein>
    <recommendedName>
        <fullName evidence="4">DUF3945 domain-containing protein</fullName>
    </recommendedName>
</protein>
<evidence type="ECO:0000313" key="3">
    <source>
        <dbReference type="Proteomes" id="UP000772618"/>
    </source>
</evidence>
<accession>A0ABS5VXH0</accession>
<dbReference type="RefSeq" id="WP_254155492.1">
    <property type="nucleotide sequence ID" value="NZ_JAHESD010000059.1"/>
</dbReference>
<keyword evidence="3" id="KW-1185">Reference proteome</keyword>
<feature type="compositionally biased region" description="Basic residues" evidence="1">
    <location>
        <begin position="266"/>
        <end position="276"/>
    </location>
</feature>
<reference evidence="2 3" key="1">
    <citation type="submission" date="2021-05" db="EMBL/GenBank/DDBJ databases">
        <title>A Polyphasic approach of four new species of the genus Ohtaekwangia: Ohtaekwangia histidinii sp. nov., Ohtaekwangia cretensis sp. nov., Ohtaekwangia indiensis sp. nov., Ohtaekwangia reichenbachii sp. nov. from diverse environment.</title>
        <authorList>
            <person name="Octaviana S."/>
        </authorList>
    </citation>
    <scope>NUCLEOTIDE SEQUENCE [LARGE SCALE GENOMIC DNA]</scope>
    <source>
        <strain evidence="2 3">PWU20</strain>
    </source>
</reference>
<dbReference type="EMBL" id="JAHESD010000059">
    <property type="protein sequence ID" value="MBT1705547.1"/>
    <property type="molecule type" value="Genomic_DNA"/>
</dbReference>